<gene>
    <name evidence="7" type="primary">sprT</name>
    <name evidence="9" type="ORF">HT657_05090</name>
    <name evidence="10" type="ORF">HT672_04600</name>
</gene>
<evidence type="ECO:0000313" key="11">
    <source>
        <dbReference type="Proteomes" id="UP000732858"/>
    </source>
</evidence>
<dbReference type="GeneID" id="65548022"/>
<keyword evidence="5 7" id="KW-0479">Metal-binding</keyword>
<dbReference type="InterPro" id="IPR023483">
    <property type="entry name" value="Uncharacterised_SprT"/>
</dbReference>
<evidence type="ECO:0000313" key="9">
    <source>
        <dbReference type="EMBL" id="MBV6531516.1"/>
    </source>
</evidence>
<organism evidence="10 11">
    <name type="scientific">Ursidibacter maritimus</name>
    <dbReference type="NCBI Taxonomy" id="1331689"/>
    <lineage>
        <taxon>Bacteria</taxon>
        <taxon>Pseudomonadati</taxon>
        <taxon>Pseudomonadota</taxon>
        <taxon>Gammaproteobacteria</taxon>
        <taxon>Pasteurellales</taxon>
        <taxon>Pasteurellaceae</taxon>
        <taxon>Ursidibacter</taxon>
    </lineage>
</organism>
<dbReference type="Pfam" id="PF10263">
    <property type="entry name" value="SprT-like"/>
    <property type="match status" value="1"/>
</dbReference>
<dbReference type="InterPro" id="IPR006640">
    <property type="entry name" value="SprT-like_domain"/>
</dbReference>
<comment type="similarity">
    <text evidence="2 7">Belongs to the SprT family.</text>
</comment>
<dbReference type="RefSeq" id="WP_157402424.1">
    <property type="nucleotide sequence ID" value="NZ_JABULY010000002.1"/>
</dbReference>
<dbReference type="Pfam" id="PF17283">
    <property type="entry name" value="Zn_ribbon_SprT"/>
    <property type="match status" value="1"/>
</dbReference>
<comment type="caution">
    <text evidence="10">The sequence shown here is derived from an EMBL/GenBank/DDBJ whole genome shotgun (WGS) entry which is preliminary data.</text>
</comment>
<proteinExistence type="inferred from homology"/>
<dbReference type="HAMAP" id="MF_00746">
    <property type="entry name" value="SprT"/>
    <property type="match status" value="1"/>
</dbReference>
<feature type="domain" description="SprT-like" evidence="8">
    <location>
        <begin position="13"/>
        <end position="162"/>
    </location>
</feature>
<name>A0A949WMF3_9PAST</name>
<keyword evidence="12" id="KW-1185">Reference proteome</keyword>
<evidence type="ECO:0000313" key="12">
    <source>
        <dbReference type="Proteomes" id="UP001196379"/>
    </source>
</evidence>
<comment type="cofactor">
    <cofactor evidence="7">
        <name>Zn(2+)</name>
        <dbReference type="ChEBI" id="CHEBI:29105"/>
    </cofactor>
    <text evidence="7">Binds 1 zinc ion.</text>
</comment>
<dbReference type="GO" id="GO:0008270">
    <property type="term" value="F:zinc ion binding"/>
    <property type="evidence" value="ECO:0007669"/>
    <property type="project" value="UniProtKB-UniRule"/>
</dbReference>
<evidence type="ECO:0000256" key="4">
    <source>
        <dbReference type="ARBA" id="ARBA00022490"/>
    </source>
</evidence>
<dbReference type="Gene3D" id="3.30.2010.10">
    <property type="entry name" value="Metalloproteases ('zincins'), catalytic domain"/>
    <property type="match status" value="1"/>
</dbReference>
<evidence type="ECO:0000256" key="3">
    <source>
        <dbReference type="ARBA" id="ARBA00020082"/>
    </source>
</evidence>
<dbReference type="PANTHER" id="PTHR38773">
    <property type="entry name" value="PROTEIN SPRT"/>
    <property type="match status" value="1"/>
</dbReference>
<dbReference type="EMBL" id="JABULY010000002">
    <property type="protein sequence ID" value="MBV6531516.1"/>
    <property type="molecule type" value="Genomic_DNA"/>
</dbReference>
<evidence type="ECO:0000256" key="5">
    <source>
        <dbReference type="ARBA" id="ARBA00022723"/>
    </source>
</evidence>
<accession>A0A949WMF3</accession>
<dbReference type="GO" id="GO:0008237">
    <property type="term" value="F:metallopeptidase activity"/>
    <property type="evidence" value="ECO:0007669"/>
    <property type="project" value="UniProtKB-KW"/>
</dbReference>
<dbReference type="OrthoDB" id="267364at2"/>
<dbReference type="EMBL" id="JABUMC010000007">
    <property type="protein sequence ID" value="MBV6546568.1"/>
    <property type="molecule type" value="Genomic_DNA"/>
</dbReference>
<dbReference type="GO" id="GO:0006950">
    <property type="term" value="P:response to stress"/>
    <property type="evidence" value="ECO:0007669"/>
    <property type="project" value="UniProtKB-ARBA"/>
</dbReference>
<evidence type="ECO:0000256" key="6">
    <source>
        <dbReference type="ARBA" id="ARBA00022833"/>
    </source>
</evidence>
<reference evidence="10 12" key="1">
    <citation type="journal article" date="2021" name="Mol. Ecol.">
        <title>Polar bear-adapted Ursidibacter maritimus are remarkably conserved after generations in captivity.</title>
        <authorList>
            <person name="Espinosa-Gongora C."/>
            <person name="Hansen M.J."/>
            <person name="Bertelsen M.F."/>
            <person name="Bojesen A.M."/>
        </authorList>
    </citation>
    <scope>NUCLEOTIDE SEQUENCE</scope>
    <source>
        <strain evidence="10">Pb43105x</strain>
        <strain evidence="9 12">Pb43106</strain>
    </source>
</reference>
<dbReference type="PANTHER" id="PTHR38773:SF1">
    <property type="entry name" value="PROTEIN SPRT"/>
    <property type="match status" value="1"/>
</dbReference>
<evidence type="ECO:0000313" key="10">
    <source>
        <dbReference type="EMBL" id="MBV6546568.1"/>
    </source>
</evidence>
<keyword evidence="4 7" id="KW-0963">Cytoplasm</keyword>
<dbReference type="Proteomes" id="UP000732858">
    <property type="component" value="Unassembled WGS sequence"/>
</dbReference>
<keyword evidence="6 7" id="KW-0862">Zinc</keyword>
<keyword evidence="10" id="KW-0378">Hydrolase</keyword>
<dbReference type="SMART" id="SM00731">
    <property type="entry name" value="SprT"/>
    <property type="match status" value="1"/>
</dbReference>
<dbReference type="AlphaFoldDB" id="A0A949WMF3"/>
<evidence type="ECO:0000256" key="7">
    <source>
        <dbReference type="HAMAP-Rule" id="MF_00746"/>
    </source>
</evidence>
<dbReference type="InterPro" id="IPR035240">
    <property type="entry name" value="SprT_Zn_ribbon"/>
</dbReference>
<feature type="binding site" evidence="7">
    <location>
        <position position="79"/>
    </location>
    <ligand>
        <name>Zn(2+)</name>
        <dbReference type="ChEBI" id="CHEBI:29105"/>
    </ligand>
</feature>
<sequence length="167" mass="19580">MISIRHLKMQVQRQIKRDLDKASCYFNKNFLLPTVNYDVKGMKAGVAYLQQNEIRLNPILLQENGETFIQQVVPHELAHLVVYQQFGRVQPHGKEWKMVMETVLGVPAETYHCFDTASVQGERFNYRCECQTHQLSVRRHNAILRQNRQYLCRKCKKVLVFVGLSSK</sequence>
<protein>
    <recommendedName>
        <fullName evidence="3 7">Protein SprT</fullName>
    </recommendedName>
</protein>
<dbReference type="Proteomes" id="UP001196379">
    <property type="component" value="Unassembled WGS sequence"/>
</dbReference>
<feature type="binding site" evidence="7">
    <location>
        <position position="75"/>
    </location>
    <ligand>
        <name>Zn(2+)</name>
        <dbReference type="ChEBI" id="CHEBI:29105"/>
    </ligand>
</feature>
<dbReference type="GO" id="GO:0005737">
    <property type="term" value="C:cytoplasm"/>
    <property type="evidence" value="ECO:0007669"/>
    <property type="project" value="UniProtKB-SubCell"/>
</dbReference>
<evidence type="ECO:0000256" key="2">
    <source>
        <dbReference type="ARBA" id="ARBA00006591"/>
    </source>
</evidence>
<evidence type="ECO:0000256" key="1">
    <source>
        <dbReference type="ARBA" id="ARBA00004496"/>
    </source>
</evidence>
<keyword evidence="10" id="KW-0482">Metalloprotease</keyword>
<feature type="active site" evidence="7">
    <location>
        <position position="76"/>
    </location>
</feature>
<comment type="subcellular location">
    <subcellularLocation>
        <location evidence="1 7">Cytoplasm</location>
    </subcellularLocation>
</comment>
<evidence type="ECO:0000259" key="8">
    <source>
        <dbReference type="SMART" id="SM00731"/>
    </source>
</evidence>
<keyword evidence="10" id="KW-0645">Protease</keyword>
<dbReference type="NCBIfam" id="NF003421">
    <property type="entry name" value="PRK04860.1"/>
    <property type="match status" value="1"/>
</dbReference>